<evidence type="ECO:0000313" key="3">
    <source>
        <dbReference type="Proteomes" id="UP001165367"/>
    </source>
</evidence>
<dbReference type="EMBL" id="JAKLTR010000013">
    <property type="protein sequence ID" value="MCG2616521.1"/>
    <property type="molecule type" value="Genomic_DNA"/>
</dbReference>
<dbReference type="InterPro" id="IPR026444">
    <property type="entry name" value="Secre_tail"/>
</dbReference>
<keyword evidence="3" id="KW-1185">Reference proteome</keyword>
<organism evidence="2 3">
    <name type="scientific">Terrimonas ginsenosidimutans</name>
    <dbReference type="NCBI Taxonomy" id="2908004"/>
    <lineage>
        <taxon>Bacteria</taxon>
        <taxon>Pseudomonadati</taxon>
        <taxon>Bacteroidota</taxon>
        <taxon>Chitinophagia</taxon>
        <taxon>Chitinophagales</taxon>
        <taxon>Chitinophagaceae</taxon>
        <taxon>Terrimonas</taxon>
    </lineage>
</organism>
<keyword evidence="1" id="KW-0732">Signal</keyword>
<sequence length="216" mass="23710">MARIIFLYLFSCVFLLSATAQNQTNATSDLGTLPVMFDSVRAVVKNDQVQIAWCNLTERDVSYYQVERSPDGKDFKPVYRFEPAHNLNAKAVYSFTDGSALPGNSYYRIRVMIQSGRFVSSRILKARTGFSDAGFSVYPNPVTDDRFNITLAAVQKGTYKLHLINGAGICVQTTSVHLQGDGITQAVSFPAGLNAGTYIISLKGDHYAASSLVVKK</sequence>
<accession>A0ABS9KW09</accession>
<name>A0ABS9KW09_9BACT</name>
<dbReference type="NCBIfam" id="TIGR04183">
    <property type="entry name" value="Por_Secre_tail"/>
    <property type="match status" value="1"/>
</dbReference>
<evidence type="ECO:0000256" key="1">
    <source>
        <dbReference type="SAM" id="SignalP"/>
    </source>
</evidence>
<dbReference type="Gene3D" id="2.60.40.10">
    <property type="entry name" value="Immunoglobulins"/>
    <property type="match status" value="1"/>
</dbReference>
<protein>
    <submittedName>
        <fullName evidence="2">T9SS type A sorting domain-containing protein</fullName>
    </submittedName>
</protein>
<gene>
    <name evidence="2" type="ORF">LZZ85_19630</name>
</gene>
<evidence type="ECO:0000313" key="2">
    <source>
        <dbReference type="EMBL" id="MCG2616521.1"/>
    </source>
</evidence>
<comment type="caution">
    <text evidence="2">The sequence shown here is derived from an EMBL/GenBank/DDBJ whole genome shotgun (WGS) entry which is preliminary data.</text>
</comment>
<dbReference type="InterPro" id="IPR013783">
    <property type="entry name" value="Ig-like_fold"/>
</dbReference>
<dbReference type="Proteomes" id="UP001165367">
    <property type="component" value="Unassembled WGS sequence"/>
</dbReference>
<feature type="chain" id="PRO_5047214072" evidence="1">
    <location>
        <begin position="23"/>
        <end position="216"/>
    </location>
</feature>
<feature type="signal peptide" evidence="1">
    <location>
        <begin position="1"/>
        <end position="22"/>
    </location>
</feature>
<reference evidence="2" key="1">
    <citation type="submission" date="2022-01" db="EMBL/GenBank/DDBJ databases">
        <authorList>
            <person name="Jo J.-H."/>
            <person name="Im W.-T."/>
        </authorList>
    </citation>
    <scope>NUCLEOTIDE SEQUENCE</scope>
    <source>
        <strain evidence="2">NA20</strain>
    </source>
</reference>
<dbReference type="RefSeq" id="WP_237875057.1">
    <property type="nucleotide sequence ID" value="NZ_JAKLTR010000013.1"/>
</dbReference>
<proteinExistence type="predicted"/>